<feature type="domain" description="Aminoacyl-tRNA synthetase class I anticodon-binding" evidence="9">
    <location>
        <begin position="353"/>
        <end position="483"/>
    </location>
</feature>
<keyword evidence="6 7" id="KW-0030">Aminoacyl-tRNA synthetase</keyword>
<dbReference type="STRING" id="1798491.A3C87_00960"/>
<evidence type="ECO:0000256" key="7">
    <source>
        <dbReference type="HAMAP-Rule" id="MF_00022"/>
    </source>
</evidence>
<dbReference type="InterPro" id="IPR000924">
    <property type="entry name" value="Glu/Gln-tRNA-synth"/>
</dbReference>
<gene>
    <name evidence="7" type="primary">gltX</name>
    <name evidence="10" type="ORF">A3C87_00960</name>
</gene>
<comment type="similarity">
    <text evidence="1 7">Belongs to the class-I aminoacyl-tRNA synthetase family. Glutamate--tRNA ligase type 1 subfamily.</text>
</comment>
<feature type="domain" description="Glutamyl/glutaminyl-tRNA synthetase class Ib catalytic" evidence="8">
    <location>
        <begin position="9"/>
        <end position="323"/>
    </location>
</feature>
<evidence type="ECO:0000256" key="3">
    <source>
        <dbReference type="ARBA" id="ARBA00022741"/>
    </source>
</evidence>
<feature type="short sequence motif" description="'HIGH' region" evidence="7">
    <location>
        <begin position="16"/>
        <end position="26"/>
    </location>
</feature>
<dbReference type="NCBIfam" id="TIGR00464">
    <property type="entry name" value="gltX_bact"/>
    <property type="match status" value="1"/>
</dbReference>
<comment type="subcellular location">
    <subcellularLocation>
        <location evidence="7">Cytoplasm</location>
    </subcellularLocation>
</comment>
<evidence type="ECO:0000256" key="2">
    <source>
        <dbReference type="ARBA" id="ARBA00022598"/>
    </source>
</evidence>
<evidence type="ECO:0000313" key="11">
    <source>
        <dbReference type="Proteomes" id="UP000176511"/>
    </source>
</evidence>
<keyword evidence="5 7" id="KW-0648">Protein biosynthesis</keyword>
<dbReference type="Proteomes" id="UP000176511">
    <property type="component" value="Unassembled WGS sequence"/>
</dbReference>
<dbReference type="GO" id="GO:0000049">
    <property type="term" value="F:tRNA binding"/>
    <property type="evidence" value="ECO:0007669"/>
    <property type="project" value="InterPro"/>
</dbReference>
<comment type="subunit">
    <text evidence="7">Monomer.</text>
</comment>
<sequence>MFGRKSPEKVVTRFAPSPTGFMHVGGVRTALFAYLFARKHKGTFILRIEDTDRERLTEGAIEHIMETLQWAGISWDIGPDTPANENPFGSVIQSERLPIYKEYAQKLIDKGLAYPDPYTQTELEALREDAKREHRPFLYREHRPKTFEAWDGTKPLRLKVENPRRMEWFDEVRGELEAGPEVVDDIIIIKADGFPTYNFAHIVDDHTMGVTHIMRADEFIASTPKFLTIYEALDIVPPKFVTLPPILRADRKKKMGKRDGAEDALEYRENGYLPSAVVNFLALTGWNPGTDQEIFTMDELVQTFALDGIQSGGAVLNEDKFDWINREHMMKLSRDDYRAFVRAFAPKRLTDLPQWSEERFDALLPSIRERIATAGEFREHAEEGEYDYCFAPIILDPKMLKWKKDESAHDALPRLRYLAEILAALPETVDRETIEATIMPYAEEVGRGEVLWPLRVALSGRERSVDPFTLIEILGTAEAYRRVLYASDMLRG</sequence>
<dbReference type="CDD" id="cd00808">
    <property type="entry name" value="GluRS_core"/>
    <property type="match status" value="1"/>
</dbReference>
<name>A0A1F6DML9_9BACT</name>
<dbReference type="EMBL" id="MFLE01000002">
    <property type="protein sequence ID" value="OGG62678.1"/>
    <property type="molecule type" value="Genomic_DNA"/>
</dbReference>
<dbReference type="SUPFAM" id="SSF48163">
    <property type="entry name" value="An anticodon-binding domain of class I aminoacyl-tRNA synthetases"/>
    <property type="match status" value="1"/>
</dbReference>
<dbReference type="InterPro" id="IPR045462">
    <property type="entry name" value="aa-tRNA-synth_I_cd-bd"/>
</dbReference>
<evidence type="ECO:0000256" key="1">
    <source>
        <dbReference type="ARBA" id="ARBA00007894"/>
    </source>
</evidence>
<dbReference type="InterPro" id="IPR033910">
    <property type="entry name" value="GluRS_core"/>
</dbReference>
<dbReference type="PRINTS" id="PR00987">
    <property type="entry name" value="TRNASYNTHGLU"/>
</dbReference>
<dbReference type="InterPro" id="IPR020058">
    <property type="entry name" value="Glu/Gln-tRNA-synth_Ib_cat-dom"/>
</dbReference>
<reference evidence="10 11" key="1">
    <citation type="journal article" date="2016" name="Nat. Commun.">
        <title>Thousands of microbial genomes shed light on interconnected biogeochemical processes in an aquifer system.</title>
        <authorList>
            <person name="Anantharaman K."/>
            <person name="Brown C.T."/>
            <person name="Hug L.A."/>
            <person name="Sharon I."/>
            <person name="Castelle C.J."/>
            <person name="Probst A.J."/>
            <person name="Thomas B.C."/>
            <person name="Singh A."/>
            <person name="Wilkins M.J."/>
            <person name="Karaoz U."/>
            <person name="Brodie E.L."/>
            <person name="Williams K.H."/>
            <person name="Hubbard S.S."/>
            <person name="Banfield J.F."/>
        </authorList>
    </citation>
    <scope>NUCLEOTIDE SEQUENCE [LARGE SCALE GENOMIC DNA]</scope>
</reference>
<dbReference type="PANTHER" id="PTHR43311:SF2">
    <property type="entry name" value="GLUTAMATE--TRNA LIGASE, MITOCHONDRIAL-RELATED"/>
    <property type="match status" value="1"/>
</dbReference>
<evidence type="ECO:0000259" key="9">
    <source>
        <dbReference type="Pfam" id="PF19269"/>
    </source>
</evidence>
<dbReference type="InterPro" id="IPR020751">
    <property type="entry name" value="aa-tRNA-synth_I_codon-bd_sub2"/>
</dbReference>
<protein>
    <recommendedName>
        <fullName evidence="7">Glutamate--tRNA ligase</fullName>
        <ecNumber evidence="7">6.1.1.17</ecNumber>
    </recommendedName>
    <alternativeName>
        <fullName evidence="7">Glutamyl-tRNA synthetase</fullName>
        <shortName evidence="7">GluRS</shortName>
    </alternativeName>
</protein>
<dbReference type="InterPro" id="IPR001412">
    <property type="entry name" value="aa-tRNA-synth_I_CS"/>
</dbReference>
<evidence type="ECO:0000256" key="4">
    <source>
        <dbReference type="ARBA" id="ARBA00022840"/>
    </source>
</evidence>
<evidence type="ECO:0000256" key="6">
    <source>
        <dbReference type="ARBA" id="ARBA00023146"/>
    </source>
</evidence>
<comment type="caution">
    <text evidence="10">The sequence shown here is derived from an EMBL/GenBank/DDBJ whole genome shotgun (WGS) entry which is preliminary data.</text>
</comment>
<dbReference type="InterPro" id="IPR014729">
    <property type="entry name" value="Rossmann-like_a/b/a_fold"/>
</dbReference>
<evidence type="ECO:0000256" key="5">
    <source>
        <dbReference type="ARBA" id="ARBA00022917"/>
    </source>
</evidence>
<dbReference type="PANTHER" id="PTHR43311">
    <property type="entry name" value="GLUTAMATE--TRNA LIGASE"/>
    <property type="match status" value="1"/>
</dbReference>
<comment type="catalytic activity">
    <reaction evidence="7">
        <text>tRNA(Glu) + L-glutamate + ATP = L-glutamyl-tRNA(Glu) + AMP + diphosphate</text>
        <dbReference type="Rhea" id="RHEA:23540"/>
        <dbReference type="Rhea" id="RHEA-COMP:9663"/>
        <dbReference type="Rhea" id="RHEA-COMP:9680"/>
        <dbReference type="ChEBI" id="CHEBI:29985"/>
        <dbReference type="ChEBI" id="CHEBI:30616"/>
        <dbReference type="ChEBI" id="CHEBI:33019"/>
        <dbReference type="ChEBI" id="CHEBI:78442"/>
        <dbReference type="ChEBI" id="CHEBI:78520"/>
        <dbReference type="ChEBI" id="CHEBI:456215"/>
        <dbReference type="EC" id="6.1.1.17"/>
    </reaction>
</comment>
<dbReference type="HAMAP" id="MF_00022">
    <property type="entry name" value="Glu_tRNA_synth_type1"/>
    <property type="match status" value="1"/>
</dbReference>
<evidence type="ECO:0000259" key="8">
    <source>
        <dbReference type="Pfam" id="PF00749"/>
    </source>
</evidence>
<dbReference type="Gene3D" id="3.40.50.620">
    <property type="entry name" value="HUPs"/>
    <property type="match status" value="1"/>
</dbReference>
<keyword evidence="7" id="KW-0963">Cytoplasm</keyword>
<evidence type="ECO:0000313" key="10">
    <source>
        <dbReference type="EMBL" id="OGG62678.1"/>
    </source>
</evidence>
<dbReference type="SUPFAM" id="SSF52374">
    <property type="entry name" value="Nucleotidylyl transferase"/>
    <property type="match status" value="1"/>
</dbReference>
<dbReference type="InterPro" id="IPR008925">
    <property type="entry name" value="aa_tRNA-synth_I_cd-bd_sf"/>
</dbReference>
<keyword evidence="3 7" id="KW-0547">Nucleotide-binding</keyword>
<dbReference type="PROSITE" id="PS00178">
    <property type="entry name" value="AA_TRNA_LIGASE_I"/>
    <property type="match status" value="1"/>
</dbReference>
<organism evidence="10 11">
    <name type="scientific">Candidatus Kaiserbacteria bacterium RIFCSPHIGHO2_02_FULL_49_34</name>
    <dbReference type="NCBI Taxonomy" id="1798491"/>
    <lineage>
        <taxon>Bacteria</taxon>
        <taxon>Candidatus Kaiseribacteriota</taxon>
    </lineage>
</organism>
<keyword evidence="2 7" id="KW-0436">Ligase</keyword>
<accession>A0A1F6DML9</accession>
<comment type="function">
    <text evidence="7">Catalyzes the attachment of glutamate to tRNA(Glu) in a two-step reaction: glutamate is first activated by ATP to form Glu-AMP and then transferred to the acceptor end of tRNA(Glu).</text>
</comment>
<dbReference type="EC" id="6.1.1.17" evidence="7"/>
<dbReference type="GO" id="GO:0008270">
    <property type="term" value="F:zinc ion binding"/>
    <property type="evidence" value="ECO:0007669"/>
    <property type="project" value="InterPro"/>
</dbReference>
<keyword evidence="4 7" id="KW-0067">ATP-binding</keyword>
<dbReference type="Pfam" id="PF00749">
    <property type="entry name" value="tRNA-synt_1c"/>
    <property type="match status" value="1"/>
</dbReference>
<dbReference type="Pfam" id="PF19269">
    <property type="entry name" value="Anticodon_2"/>
    <property type="match status" value="1"/>
</dbReference>
<comment type="caution">
    <text evidence="7">Lacks conserved residue(s) required for the propagation of feature annotation.</text>
</comment>
<feature type="binding site" evidence="7">
    <location>
        <position position="257"/>
    </location>
    <ligand>
        <name>ATP</name>
        <dbReference type="ChEBI" id="CHEBI:30616"/>
    </ligand>
</feature>
<dbReference type="GO" id="GO:0006424">
    <property type="term" value="P:glutamyl-tRNA aminoacylation"/>
    <property type="evidence" value="ECO:0007669"/>
    <property type="project" value="UniProtKB-UniRule"/>
</dbReference>
<dbReference type="Gene3D" id="1.10.10.350">
    <property type="match status" value="1"/>
</dbReference>
<dbReference type="GO" id="GO:0004818">
    <property type="term" value="F:glutamate-tRNA ligase activity"/>
    <property type="evidence" value="ECO:0007669"/>
    <property type="project" value="UniProtKB-UniRule"/>
</dbReference>
<dbReference type="GO" id="GO:0005829">
    <property type="term" value="C:cytosol"/>
    <property type="evidence" value="ECO:0007669"/>
    <property type="project" value="TreeGrafter"/>
</dbReference>
<dbReference type="AlphaFoldDB" id="A0A1F6DML9"/>
<proteinExistence type="inferred from homology"/>
<dbReference type="InterPro" id="IPR004527">
    <property type="entry name" value="Glu-tRNA-ligase_bac/mito"/>
</dbReference>
<dbReference type="GO" id="GO:0005524">
    <property type="term" value="F:ATP binding"/>
    <property type="evidence" value="ECO:0007669"/>
    <property type="project" value="UniProtKB-UniRule"/>
</dbReference>
<dbReference type="InterPro" id="IPR049940">
    <property type="entry name" value="GluQ/Sye"/>
</dbReference>